<protein>
    <submittedName>
        <fullName evidence="1">Uncharacterized protein</fullName>
    </submittedName>
</protein>
<dbReference type="EMBL" id="JAIWYP010000014">
    <property type="protein sequence ID" value="KAH3713643.1"/>
    <property type="molecule type" value="Genomic_DNA"/>
</dbReference>
<name>A0A9D4BZ27_DREPO</name>
<sequence length="111" mass="12614">MSHFTQLLREAVPLFYGPGKPILFGGSHDFGRSCSDHWTIEGLIEVTVVTLVRYVLTTSCSDHWRIDVTVVSHVLTTQELRYVLTTSCSDHWRIDVTVVSHVLTTQELRSQ</sequence>
<reference evidence="1" key="1">
    <citation type="journal article" date="2019" name="bioRxiv">
        <title>The Genome of the Zebra Mussel, Dreissena polymorpha: A Resource for Invasive Species Research.</title>
        <authorList>
            <person name="McCartney M.A."/>
            <person name="Auch B."/>
            <person name="Kono T."/>
            <person name="Mallez S."/>
            <person name="Zhang Y."/>
            <person name="Obille A."/>
            <person name="Becker A."/>
            <person name="Abrahante J.E."/>
            <person name="Garbe J."/>
            <person name="Badalamenti J.P."/>
            <person name="Herman A."/>
            <person name="Mangelson H."/>
            <person name="Liachko I."/>
            <person name="Sullivan S."/>
            <person name="Sone E.D."/>
            <person name="Koren S."/>
            <person name="Silverstein K.A.T."/>
            <person name="Beckman K.B."/>
            <person name="Gohl D.M."/>
        </authorList>
    </citation>
    <scope>NUCLEOTIDE SEQUENCE</scope>
    <source>
        <strain evidence="1">Duluth1</strain>
        <tissue evidence="1">Whole animal</tissue>
    </source>
</reference>
<evidence type="ECO:0000313" key="2">
    <source>
        <dbReference type="Proteomes" id="UP000828390"/>
    </source>
</evidence>
<proteinExistence type="predicted"/>
<dbReference type="Proteomes" id="UP000828390">
    <property type="component" value="Unassembled WGS sequence"/>
</dbReference>
<keyword evidence="2" id="KW-1185">Reference proteome</keyword>
<comment type="caution">
    <text evidence="1">The sequence shown here is derived from an EMBL/GenBank/DDBJ whole genome shotgun (WGS) entry which is preliminary data.</text>
</comment>
<dbReference type="AlphaFoldDB" id="A0A9D4BZ27"/>
<organism evidence="1 2">
    <name type="scientific">Dreissena polymorpha</name>
    <name type="common">Zebra mussel</name>
    <name type="synonym">Mytilus polymorpha</name>
    <dbReference type="NCBI Taxonomy" id="45954"/>
    <lineage>
        <taxon>Eukaryota</taxon>
        <taxon>Metazoa</taxon>
        <taxon>Spiralia</taxon>
        <taxon>Lophotrochozoa</taxon>
        <taxon>Mollusca</taxon>
        <taxon>Bivalvia</taxon>
        <taxon>Autobranchia</taxon>
        <taxon>Heteroconchia</taxon>
        <taxon>Euheterodonta</taxon>
        <taxon>Imparidentia</taxon>
        <taxon>Neoheterodontei</taxon>
        <taxon>Myida</taxon>
        <taxon>Dreissenoidea</taxon>
        <taxon>Dreissenidae</taxon>
        <taxon>Dreissena</taxon>
    </lineage>
</organism>
<accession>A0A9D4BZ27</accession>
<reference evidence="1" key="2">
    <citation type="submission" date="2020-11" db="EMBL/GenBank/DDBJ databases">
        <authorList>
            <person name="McCartney M.A."/>
            <person name="Auch B."/>
            <person name="Kono T."/>
            <person name="Mallez S."/>
            <person name="Becker A."/>
            <person name="Gohl D.M."/>
            <person name="Silverstein K.A.T."/>
            <person name="Koren S."/>
            <person name="Bechman K.B."/>
            <person name="Herman A."/>
            <person name="Abrahante J.E."/>
            <person name="Garbe J."/>
        </authorList>
    </citation>
    <scope>NUCLEOTIDE SEQUENCE</scope>
    <source>
        <strain evidence="1">Duluth1</strain>
        <tissue evidence="1">Whole animal</tissue>
    </source>
</reference>
<gene>
    <name evidence="1" type="ORF">DPMN_073440</name>
</gene>
<evidence type="ECO:0000313" key="1">
    <source>
        <dbReference type="EMBL" id="KAH3713643.1"/>
    </source>
</evidence>